<reference evidence="5" key="1">
    <citation type="submission" date="2018-07" db="EMBL/GenBank/DDBJ databases">
        <authorList>
            <person name="Ashton P.M."/>
            <person name="Dallman T."/>
            <person name="Nair S."/>
            <person name="De Pinna E."/>
            <person name="Peters T."/>
            <person name="Grant K."/>
        </authorList>
    </citation>
    <scope>NUCLEOTIDE SEQUENCE [LARGE SCALE GENOMIC DNA]</scope>
    <source>
        <strain evidence="5">157339</strain>
    </source>
</reference>
<dbReference type="GO" id="GO:0003677">
    <property type="term" value="F:DNA binding"/>
    <property type="evidence" value="ECO:0007669"/>
    <property type="project" value="InterPro"/>
</dbReference>
<gene>
    <name evidence="5" type="ORF">DRU74_19925</name>
</gene>
<dbReference type="SUPFAM" id="SSF56349">
    <property type="entry name" value="DNA breaking-rejoining enzymes"/>
    <property type="match status" value="1"/>
</dbReference>
<dbReference type="AlphaFoldDB" id="A0A3R0X5X4"/>
<proteinExistence type="predicted"/>
<accession>A0A3R0X5X4</accession>
<accession>A0A5V6IWB6</accession>
<dbReference type="PIRSF" id="PIRSF004576">
    <property type="entry name" value="Resolvase_Rsv"/>
    <property type="match status" value="1"/>
</dbReference>
<dbReference type="InterPro" id="IPR050090">
    <property type="entry name" value="Tyrosine_recombinase_XerCD"/>
</dbReference>
<dbReference type="CDD" id="cd00397">
    <property type="entry name" value="DNA_BRE_C"/>
    <property type="match status" value="1"/>
</dbReference>
<dbReference type="PANTHER" id="PTHR30349">
    <property type="entry name" value="PHAGE INTEGRASE-RELATED"/>
    <property type="match status" value="1"/>
</dbReference>
<keyword evidence="1" id="KW-0229">DNA integration</keyword>
<feature type="active site" description="O-(3'-phospho-DNA)-tyrosine intermediate" evidence="3">
    <location>
        <position position="217"/>
    </location>
</feature>
<dbReference type="Proteomes" id="UP000885374">
    <property type="component" value="Unassembled WGS sequence"/>
</dbReference>
<organism evidence="5">
    <name type="scientific">Salmonella enterica I</name>
    <dbReference type="NCBI Taxonomy" id="59201"/>
    <lineage>
        <taxon>Bacteria</taxon>
        <taxon>Pseudomonadati</taxon>
        <taxon>Pseudomonadota</taxon>
        <taxon>Gammaproteobacteria</taxon>
        <taxon>Enterobacterales</taxon>
        <taxon>Enterobacteriaceae</taxon>
        <taxon>Salmonella</taxon>
    </lineage>
</organism>
<evidence type="ECO:0000256" key="2">
    <source>
        <dbReference type="ARBA" id="ARBA00023172"/>
    </source>
</evidence>
<protein>
    <submittedName>
        <fullName evidence="5">Phage integrase family protein</fullName>
    </submittedName>
</protein>
<dbReference type="GO" id="GO:0006310">
    <property type="term" value="P:DNA recombination"/>
    <property type="evidence" value="ECO:0007669"/>
    <property type="project" value="UniProtKB-KW"/>
</dbReference>
<dbReference type="GO" id="GO:0015074">
    <property type="term" value="P:DNA integration"/>
    <property type="evidence" value="ECO:0007669"/>
    <property type="project" value="UniProtKB-KW"/>
</dbReference>
<dbReference type="EMBL" id="RVHM01000032">
    <property type="protein sequence ID" value="MLU98965.1"/>
    <property type="molecule type" value="Genomic_DNA"/>
</dbReference>
<dbReference type="PANTHER" id="PTHR30349:SF90">
    <property type="entry name" value="TYROSINE RECOMBINASE XERD"/>
    <property type="match status" value="1"/>
</dbReference>
<dbReference type="Pfam" id="PF00589">
    <property type="entry name" value="Phage_integrase"/>
    <property type="match status" value="1"/>
</dbReference>
<sequence length="254" mass="28831">MSIHPAGLNLISHSAISRIATPRIDFALALAVRQLASRQADNPKYLLEPEITVLLAQGFTDLRKRMFFDVLWNTGARLSEALAVTPDDIHTGERWPSRPFVSLMTLKQQGKPGRPPKDSYRDVPLFDEGFTLRLRDHLDTFCKFRTKRVWQVTDDTIRNWLSDAVTRCESEGICFSVPVTPHTFRHSYAMHLLYCGIEPLTLKKLLGHRSFKSTQVYLDVLALEADIAGRYAVRFGMDREEAAALLYNAKNIGV</sequence>
<dbReference type="InterPro" id="IPR011010">
    <property type="entry name" value="DNA_brk_join_enz"/>
</dbReference>
<dbReference type="InterPro" id="IPR016423">
    <property type="entry name" value="Resolvase_Rsv"/>
</dbReference>
<dbReference type="InterPro" id="IPR002104">
    <property type="entry name" value="Integrase_catalytic"/>
</dbReference>
<evidence type="ECO:0000256" key="1">
    <source>
        <dbReference type="ARBA" id="ARBA00022908"/>
    </source>
</evidence>
<evidence type="ECO:0000259" key="4">
    <source>
        <dbReference type="PROSITE" id="PS51898"/>
    </source>
</evidence>
<dbReference type="InterPro" id="IPR013762">
    <property type="entry name" value="Integrase-like_cat_sf"/>
</dbReference>
<evidence type="ECO:0000313" key="5">
    <source>
        <dbReference type="EMBL" id="MLU98965.1"/>
    </source>
</evidence>
<name>A0A3R0X5X4_SALET</name>
<dbReference type="PROSITE" id="PS51898">
    <property type="entry name" value="TYR_RECOMBINASE"/>
    <property type="match status" value="1"/>
</dbReference>
<keyword evidence="2" id="KW-0233">DNA recombination</keyword>
<dbReference type="Gene3D" id="1.10.443.10">
    <property type="entry name" value="Intergrase catalytic core"/>
    <property type="match status" value="1"/>
</dbReference>
<comment type="caution">
    <text evidence="5">The sequence shown here is derived from an EMBL/GenBank/DDBJ whole genome shotgun (WGS) entry which is preliminary data.</text>
</comment>
<evidence type="ECO:0000256" key="3">
    <source>
        <dbReference type="PIRSR" id="PIRSR004576-50"/>
    </source>
</evidence>
<feature type="domain" description="Tyr recombinase" evidence="4">
    <location>
        <begin position="41"/>
        <end position="232"/>
    </location>
</feature>